<dbReference type="InterPro" id="IPR036986">
    <property type="entry name" value="S4_RNA-bd_sf"/>
</dbReference>
<proteinExistence type="predicted"/>
<dbReference type="GeneID" id="50536652"/>
<gene>
    <name evidence="3" type="ORF">AMR76_03455</name>
</gene>
<dbReference type="AlphaFoldDB" id="A0A0Q2V4D9"/>
<name>A0A0Q2V4D9_VIBFU</name>
<accession>A0A0Q2V4D9</accession>
<dbReference type="Proteomes" id="UP000051221">
    <property type="component" value="Unassembled WGS sequence"/>
</dbReference>
<dbReference type="PROSITE" id="PS50889">
    <property type="entry name" value="S4"/>
    <property type="match status" value="1"/>
</dbReference>
<protein>
    <submittedName>
        <fullName evidence="3">Uncharacterized protein</fullName>
    </submittedName>
</protein>
<keyword evidence="1" id="KW-0694">RNA-binding</keyword>
<dbReference type="InParanoid" id="A0A0Q2V4D9"/>
<dbReference type="Gene3D" id="3.10.290.10">
    <property type="entry name" value="RNA-binding S4 domain"/>
    <property type="match status" value="1"/>
</dbReference>
<dbReference type="SUPFAM" id="SSF55174">
    <property type="entry name" value="Alpha-L RNA-binding motif"/>
    <property type="match status" value="1"/>
</dbReference>
<dbReference type="GO" id="GO:0003723">
    <property type="term" value="F:RNA binding"/>
    <property type="evidence" value="ECO:0007669"/>
    <property type="project" value="UniProtKB-KW"/>
</dbReference>
<sequence length="181" mass="19659">MNEFETPQWDDEEVEIEAIGIEVDAQPVELYKVLKIANVVSGGGEAKYAIAEGYVAVNGELEMRKRRKLYDGDLVEFNEEYYLIICDAPVTEVVEKPKAATPPAAKKASAPKKAASQKASASKKNAPSKKSKSQSSTGKQSNHKLSQSARKDPKSKGASQSNGQDDTPKHEKGGRNAISFF</sequence>
<comment type="caution">
    <text evidence="3">The sequence shown here is derived from an EMBL/GenBank/DDBJ whole genome shotgun (WGS) entry which is preliminary data.</text>
</comment>
<feature type="compositionally biased region" description="Low complexity" evidence="2">
    <location>
        <begin position="99"/>
        <end position="125"/>
    </location>
</feature>
<dbReference type="RefSeq" id="WP_004728073.1">
    <property type="nucleotide sequence ID" value="NZ_CABLCD010000014.1"/>
</dbReference>
<feature type="region of interest" description="Disordered" evidence="2">
    <location>
        <begin position="97"/>
        <end position="181"/>
    </location>
</feature>
<dbReference type="Pfam" id="PF13275">
    <property type="entry name" value="S4_2"/>
    <property type="match status" value="1"/>
</dbReference>
<evidence type="ECO:0000256" key="1">
    <source>
        <dbReference type="PROSITE-ProRule" id="PRU00182"/>
    </source>
</evidence>
<evidence type="ECO:0000256" key="2">
    <source>
        <dbReference type="SAM" id="MobiDB-lite"/>
    </source>
</evidence>
<evidence type="ECO:0000313" key="4">
    <source>
        <dbReference type="Proteomes" id="UP000051221"/>
    </source>
</evidence>
<keyword evidence="4" id="KW-1185">Reference proteome</keyword>
<evidence type="ECO:0000313" key="3">
    <source>
        <dbReference type="EMBL" id="KQH87648.1"/>
    </source>
</evidence>
<dbReference type="EMBL" id="LKHS01000002">
    <property type="protein sequence ID" value="KQH87648.1"/>
    <property type="molecule type" value="Genomic_DNA"/>
</dbReference>
<reference evidence="3 4" key="1">
    <citation type="submission" date="2015-08" db="EMBL/GenBank/DDBJ databases">
        <title>Antibacterial properties of a collection of Vibrionaceae strains.</title>
        <authorList>
            <person name="Giubergia S."/>
        </authorList>
    </citation>
    <scope>NUCLEOTIDE SEQUENCE [LARGE SCALE GENOMIC DNA]</scope>
    <source>
        <strain evidence="3 4">S0821</strain>
    </source>
</reference>
<organism evidence="3 4">
    <name type="scientific">Vibrio furnissii</name>
    <dbReference type="NCBI Taxonomy" id="29494"/>
    <lineage>
        <taxon>Bacteria</taxon>
        <taxon>Pseudomonadati</taxon>
        <taxon>Pseudomonadota</taxon>
        <taxon>Gammaproteobacteria</taxon>
        <taxon>Vibrionales</taxon>
        <taxon>Vibrionaceae</taxon>
        <taxon>Vibrio</taxon>
    </lineage>
</organism>